<evidence type="ECO:0000313" key="1">
    <source>
        <dbReference type="EnsemblPlants" id="AVESA.00010b.r2.2DG0371220.4.CDS"/>
    </source>
</evidence>
<proteinExistence type="predicted"/>
<dbReference type="EnsemblPlants" id="AVESA.00010b.r2.2DG0371220.4">
    <property type="protein sequence ID" value="AVESA.00010b.r2.2DG0371220.4.CDS"/>
    <property type="gene ID" value="AVESA.00010b.r2.2DG0371220"/>
</dbReference>
<name>A0ACD5V405_AVESA</name>
<organism evidence="1 2">
    <name type="scientific">Avena sativa</name>
    <name type="common">Oat</name>
    <dbReference type="NCBI Taxonomy" id="4498"/>
    <lineage>
        <taxon>Eukaryota</taxon>
        <taxon>Viridiplantae</taxon>
        <taxon>Streptophyta</taxon>
        <taxon>Embryophyta</taxon>
        <taxon>Tracheophyta</taxon>
        <taxon>Spermatophyta</taxon>
        <taxon>Magnoliopsida</taxon>
        <taxon>Liliopsida</taxon>
        <taxon>Poales</taxon>
        <taxon>Poaceae</taxon>
        <taxon>BOP clade</taxon>
        <taxon>Pooideae</taxon>
        <taxon>Poodae</taxon>
        <taxon>Poeae</taxon>
        <taxon>Poeae Chloroplast Group 1 (Aveneae type)</taxon>
        <taxon>Aveninae</taxon>
        <taxon>Avena</taxon>
    </lineage>
</organism>
<evidence type="ECO:0000313" key="2">
    <source>
        <dbReference type="Proteomes" id="UP001732700"/>
    </source>
</evidence>
<protein>
    <submittedName>
        <fullName evidence="1">Uncharacterized protein</fullName>
    </submittedName>
</protein>
<dbReference type="Proteomes" id="UP001732700">
    <property type="component" value="Chromosome 2D"/>
</dbReference>
<reference evidence="1" key="1">
    <citation type="submission" date="2021-05" db="EMBL/GenBank/DDBJ databases">
        <authorList>
            <person name="Scholz U."/>
            <person name="Mascher M."/>
            <person name="Fiebig A."/>
        </authorList>
    </citation>
    <scope>NUCLEOTIDE SEQUENCE [LARGE SCALE GENOMIC DNA]</scope>
</reference>
<sequence>MFPHDHEAGHGGSSSRPPRRRGLAMGLYQQDTDGGTKEEKVGLYADDAEPSHATARVPPWSEQLTARGLLVSAAVGTMYSVIVMKLNLTTGLNPTLNVSAALISFVMLRGWTQALARLGVAVRPLTRQENTVVQTCAVACYSIGSAGQRHAPPNPSPQLVRRSDRILTFFLLCSPGGFGSYLLGLNTKTYEMAGTDMEGNVGTKEPGLAWMVGFLLAVSFVGILALVPLRKILVIDYKLTYPSGTATAVLINGFHARQGDEVAKMQVDGFTKYFAISFVWSFFQWFYSGGDNCGFSQFPTLGLRAWKQSFFFDFNLTYVGAGMICPHLVNISLLVGSILSWGIMWPLIADLKGIWYPADLPESSMRSLQGYKAFICISLILGDGMYNFVKVFLKTIWSILDKSKNKNAKKEEDSLKLDDLHRNEVFTRDSLPNWIAISGYFVLSVIAVFTIPLMFPEMKWYYAVIAYILAPALGFSNAYGSGLTDINMAFNYGKVALLILAASIGKEHGVVAGMVGCGMVKCMTSIAADLMQDFKTGHLTLTSPRSMLIAQIIGTAMGCVISPLTFFVFYNAFDIGNQSGPWKAPYALIYRNIAILGVEGTTALPMHCLQLCYGFFGFALVANLMRDFLPRNYGKWIPLPMAMGFPFLVGASFAIDMCVGSLIVYIWHKIDKSKALHMVPAVASGFICGDGLWIFPASLLALAKITPPMCMAFDPTY</sequence>
<accession>A0ACD5V405</accession>
<keyword evidence="2" id="KW-1185">Reference proteome</keyword>
<reference evidence="1" key="2">
    <citation type="submission" date="2025-09" db="UniProtKB">
        <authorList>
            <consortium name="EnsemblPlants"/>
        </authorList>
    </citation>
    <scope>IDENTIFICATION</scope>
</reference>